<dbReference type="PANTHER" id="PTHR13339:SF0">
    <property type="entry name" value="COP9 SIGNALOSOME COMPLEX SUBUNIT 8"/>
    <property type="match status" value="1"/>
</dbReference>
<gene>
    <name evidence="7" type="ORF">LRAMOSA03096</name>
</gene>
<reference evidence="7" key="1">
    <citation type="journal article" date="2014" name="Genome Announc.">
        <title>De novo whole-genome sequence and genome annotation of Lichtheimia ramosa.</title>
        <authorList>
            <person name="Linde J."/>
            <person name="Schwartze V."/>
            <person name="Binder U."/>
            <person name="Lass-Florl C."/>
            <person name="Voigt K."/>
            <person name="Horn F."/>
        </authorList>
    </citation>
    <scope>NUCLEOTIDE SEQUENCE</scope>
    <source>
        <strain evidence="7">JMRC FSU:6197</strain>
    </source>
</reference>
<dbReference type="GO" id="GO:0008180">
    <property type="term" value="C:COP9 signalosome"/>
    <property type="evidence" value="ECO:0007669"/>
    <property type="project" value="UniProtKB-KW"/>
</dbReference>
<evidence type="ECO:0000256" key="5">
    <source>
        <dbReference type="ARBA" id="ARBA00023242"/>
    </source>
</evidence>
<evidence type="ECO:0000256" key="3">
    <source>
        <dbReference type="ARBA" id="ARBA00022490"/>
    </source>
</evidence>
<dbReference type="EMBL" id="LK023335">
    <property type="protein sequence ID" value="CDS10420.1"/>
    <property type="molecule type" value="Genomic_DNA"/>
</dbReference>
<feature type="domain" description="CSN8/PSMD8/EIF3K" evidence="6">
    <location>
        <begin position="39"/>
        <end position="169"/>
    </location>
</feature>
<keyword evidence="4" id="KW-0736">Signalosome</keyword>
<dbReference type="InterPro" id="IPR033205">
    <property type="entry name" value="COP9_CSN8"/>
</dbReference>
<keyword evidence="3" id="KW-0963">Cytoplasm</keyword>
<protein>
    <recommendedName>
        <fullName evidence="6">CSN8/PSMD8/EIF3K domain-containing protein</fullName>
    </recommendedName>
</protein>
<dbReference type="Pfam" id="PF10075">
    <property type="entry name" value="CSN8_PSD8_EIF3K"/>
    <property type="match status" value="1"/>
</dbReference>
<proteinExistence type="predicted"/>
<dbReference type="GO" id="GO:0010387">
    <property type="term" value="P:COP9 signalosome assembly"/>
    <property type="evidence" value="ECO:0007669"/>
    <property type="project" value="InterPro"/>
</dbReference>
<accession>A0A077WSW1</accession>
<name>A0A077WSW1_9FUNG</name>
<evidence type="ECO:0000259" key="6">
    <source>
        <dbReference type="Pfam" id="PF10075"/>
    </source>
</evidence>
<dbReference type="Gene3D" id="1.25.40.990">
    <property type="match status" value="1"/>
</dbReference>
<evidence type="ECO:0000313" key="7">
    <source>
        <dbReference type="EMBL" id="CDS10420.1"/>
    </source>
</evidence>
<organism evidence="7">
    <name type="scientific">Lichtheimia ramosa</name>
    <dbReference type="NCBI Taxonomy" id="688394"/>
    <lineage>
        <taxon>Eukaryota</taxon>
        <taxon>Fungi</taxon>
        <taxon>Fungi incertae sedis</taxon>
        <taxon>Mucoromycota</taxon>
        <taxon>Mucoromycotina</taxon>
        <taxon>Mucoromycetes</taxon>
        <taxon>Mucorales</taxon>
        <taxon>Lichtheimiaceae</taxon>
        <taxon>Lichtheimia</taxon>
    </lineage>
</organism>
<evidence type="ECO:0000256" key="2">
    <source>
        <dbReference type="ARBA" id="ARBA00004496"/>
    </source>
</evidence>
<dbReference type="InterPro" id="IPR033464">
    <property type="entry name" value="CSN8_PSD8_EIF3K"/>
</dbReference>
<comment type="subcellular location">
    <subcellularLocation>
        <location evidence="2">Cytoplasm</location>
    </subcellularLocation>
    <subcellularLocation>
        <location evidence="1">Nucleus</location>
    </subcellularLocation>
</comment>
<dbReference type="GO" id="GO:0000338">
    <property type="term" value="P:protein deneddylation"/>
    <property type="evidence" value="ECO:0007669"/>
    <property type="project" value="InterPro"/>
</dbReference>
<sequence length="196" mass="22378">MDGIQQLVLNKDYAALVKACERVELQMAASPSANWNIREICAVLLLAYALVDDLNGARFLRKRILAAGRRSDEIDAAWRLCVIMWERRYEEFYEALSAYPWSPLVLPLVESLQETLRNKLAIVLQKAYMNMDLDTASRYFGMSEPDLVPALTAQGWGYDANTRMFTPAKPTSLSRHPSEMNQVSRLANTLLRLEQY</sequence>
<dbReference type="GO" id="GO:0005737">
    <property type="term" value="C:cytoplasm"/>
    <property type="evidence" value="ECO:0007669"/>
    <property type="project" value="UniProtKB-SubCell"/>
</dbReference>
<dbReference type="OrthoDB" id="5351233at2759"/>
<evidence type="ECO:0000256" key="1">
    <source>
        <dbReference type="ARBA" id="ARBA00004123"/>
    </source>
</evidence>
<dbReference type="AlphaFoldDB" id="A0A077WSW1"/>
<keyword evidence="5" id="KW-0539">Nucleus</keyword>
<evidence type="ECO:0000256" key="4">
    <source>
        <dbReference type="ARBA" id="ARBA00022790"/>
    </source>
</evidence>
<dbReference type="PANTHER" id="PTHR13339">
    <property type="entry name" value="COP9 SIGNALOSOME COMPLEX SUBUNIT 8"/>
    <property type="match status" value="1"/>
</dbReference>